<dbReference type="Proteomes" id="UP001054945">
    <property type="component" value="Unassembled WGS sequence"/>
</dbReference>
<protein>
    <submittedName>
        <fullName evidence="1">Uncharacterized protein</fullName>
    </submittedName>
</protein>
<organism evidence="1 2">
    <name type="scientific">Caerostris extrusa</name>
    <name type="common">Bark spider</name>
    <name type="synonym">Caerostris bankana</name>
    <dbReference type="NCBI Taxonomy" id="172846"/>
    <lineage>
        <taxon>Eukaryota</taxon>
        <taxon>Metazoa</taxon>
        <taxon>Ecdysozoa</taxon>
        <taxon>Arthropoda</taxon>
        <taxon>Chelicerata</taxon>
        <taxon>Arachnida</taxon>
        <taxon>Araneae</taxon>
        <taxon>Araneomorphae</taxon>
        <taxon>Entelegynae</taxon>
        <taxon>Araneoidea</taxon>
        <taxon>Araneidae</taxon>
        <taxon>Caerostris</taxon>
    </lineage>
</organism>
<name>A0AAV4PYY2_CAEEX</name>
<evidence type="ECO:0000313" key="2">
    <source>
        <dbReference type="Proteomes" id="UP001054945"/>
    </source>
</evidence>
<gene>
    <name evidence="1" type="ORF">CEXT_429741</name>
</gene>
<comment type="caution">
    <text evidence="1">The sequence shown here is derived from an EMBL/GenBank/DDBJ whole genome shotgun (WGS) entry which is preliminary data.</text>
</comment>
<dbReference type="AlphaFoldDB" id="A0AAV4PYY2"/>
<reference evidence="1 2" key="1">
    <citation type="submission" date="2021-06" db="EMBL/GenBank/DDBJ databases">
        <title>Caerostris extrusa draft genome.</title>
        <authorList>
            <person name="Kono N."/>
            <person name="Arakawa K."/>
        </authorList>
    </citation>
    <scope>NUCLEOTIDE SEQUENCE [LARGE SCALE GENOMIC DNA]</scope>
</reference>
<accession>A0AAV4PYY2</accession>
<dbReference type="EMBL" id="BPLR01005391">
    <property type="protein sequence ID" value="GIY01960.1"/>
    <property type="molecule type" value="Genomic_DNA"/>
</dbReference>
<proteinExistence type="predicted"/>
<sequence length="175" mass="20175">MLSRRYFTTLSLLSISGSLEKGRRGKNVYWVVVFYRLEFESLLCCCVTYISRPQYILHVRYTLLRAYRPPADTGHTEYDSVAGIAKVKRHYKKKLMVKTIIAMTTIKVVMFKPEVNKGSSPIFKIPDRHSKIKPKMSFSKEDQNHMLFPSRNKLISCCAGSGLSEYNSSRYVSTI</sequence>
<keyword evidence="2" id="KW-1185">Reference proteome</keyword>
<evidence type="ECO:0000313" key="1">
    <source>
        <dbReference type="EMBL" id="GIY01960.1"/>
    </source>
</evidence>